<reference evidence="2 3" key="1">
    <citation type="submission" date="2019-04" db="EMBL/GenBank/DDBJ databases">
        <title>Microbes associate with the intestines of laboratory mice.</title>
        <authorList>
            <person name="Navarre W."/>
            <person name="Wong E."/>
            <person name="Huang K."/>
            <person name="Tropini C."/>
            <person name="Ng K."/>
            <person name="Yu B."/>
        </authorList>
    </citation>
    <scope>NUCLEOTIDE SEQUENCE [LARGE SCALE GENOMIC DNA]</scope>
    <source>
        <strain evidence="2 3">NM62_B4-13</strain>
    </source>
</reference>
<name>A0A4S2D8L7_STEMA</name>
<dbReference type="OrthoDB" id="5984161at2"/>
<keyword evidence="1" id="KW-0732">Signal</keyword>
<evidence type="ECO:0000313" key="3">
    <source>
        <dbReference type="Proteomes" id="UP000306631"/>
    </source>
</evidence>
<protein>
    <submittedName>
        <fullName evidence="2">DUF3011 domain-containing protein</fullName>
    </submittedName>
</protein>
<dbReference type="RefSeq" id="WP_017356999.1">
    <property type="nucleotide sequence ID" value="NZ_SRYW01000001.1"/>
</dbReference>
<dbReference type="Proteomes" id="UP000306631">
    <property type="component" value="Unassembled WGS sequence"/>
</dbReference>
<accession>A0A4S2D8L7</accession>
<organism evidence="2 3">
    <name type="scientific">Stenotrophomonas maltophilia</name>
    <name type="common">Pseudomonas maltophilia</name>
    <name type="synonym">Xanthomonas maltophilia</name>
    <dbReference type="NCBI Taxonomy" id="40324"/>
    <lineage>
        <taxon>Bacteria</taxon>
        <taxon>Pseudomonadati</taxon>
        <taxon>Pseudomonadota</taxon>
        <taxon>Gammaproteobacteria</taxon>
        <taxon>Lysobacterales</taxon>
        <taxon>Lysobacteraceae</taxon>
        <taxon>Stenotrophomonas</taxon>
        <taxon>Stenotrophomonas maltophilia group</taxon>
    </lineage>
</organism>
<evidence type="ECO:0000313" key="2">
    <source>
        <dbReference type="EMBL" id="TGY37191.1"/>
    </source>
</evidence>
<sequence length="222" mass="24827">MQTRLLWSAPLLLLAGLADARADDVVTCESRDNRYHACSLPYAGHVSLDRQLSGADCRQGRSWDYDRREVWVDDGCRATFRVQGSGSRHDRDNDDNHDAKVAAGVLIGAAILGAMVHNANKTSDDRYDDTRYQGARHTSYVPSWMIGEFEGYNAMYGTDIRMRIDGDGRMSAQARGQTLSGWVNGGRLNVGDSVFDISQSRDGFVTTEVGDRQNEVRYRRVR</sequence>
<comment type="caution">
    <text evidence="2">The sequence shown here is derived from an EMBL/GenBank/DDBJ whole genome shotgun (WGS) entry which is preliminary data.</text>
</comment>
<gene>
    <name evidence="2" type="ORF">E5352_01120</name>
</gene>
<feature type="chain" id="PRO_5020712143" evidence="1">
    <location>
        <begin position="23"/>
        <end position="222"/>
    </location>
</feature>
<proteinExistence type="predicted"/>
<dbReference type="AlphaFoldDB" id="A0A4S2D8L7"/>
<feature type="signal peptide" evidence="1">
    <location>
        <begin position="1"/>
        <end position="22"/>
    </location>
</feature>
<dbReference type="Pfam" id="PF11218">
    <property type="entry name" value="DUF3011"/>
    <property type="match status" value="1"/>
</dbReference>
<dbReference type="EMBL" id="SRYW01000001">
    <property type="protein sequence ID" value="TGY37191.1"/>
    <property type="molecule type" value="Genomic_DNA"/>
</dbReference>
<evidence type="ECO:0000256" key="1">
    <source>
        <dbReference type="SAM" id="SignalP"/>
    </source>
</evidence>
<dbReference type="InterPro" id="IPR021381">
    <property type="entry name" value="DUF3011"/>
</dbReference>